<dbReference type="OrthoDB" id="2563506at2759"/>
<name>A0A162RJW2_MUCCL</name>
<dbReference type="Proteomes" id="UP000077051">
    <property type="component" value="Unassembled WGS sequence"/>
</dbReference>
<dbReference type="VEuPathDB" id="FungiDB:MUCCIDRAFT_155366"/>
<dbReference type="Pfam" id="PF12855">
    <property type="entry name" value="Ecl1"/>
    <property type="match status" value="1"/>
</dbReference>
<evidence type="ECO:0000313" key="2">
    <source>
        <dbReference type="Proteomes" id="UP000077051"/>
    </source>
</evidence>
<protein>
    <submittedName>
        <fullName evidence="1">Uncharacterized protein</fullName>
    </submittedName>
</protein>
<comment type="caution">
    <text evidence="1">The sequence shown here is derived from an EMBL/GenBank/DDBJ whole genome shotgun (WGS) entry which is preliminary data.</text>
</comment>
<gene>
    <name evidence="1" type="ORF">MUCCIDRAFT_155366</name>
</gene>
<reference evidence="1 2" key="1">
    <citation type="submission" date="2015-06" db="EMBL/GenBank/DDBJ databases">
        <title>Expansion of signal transduction pathways in fungi by whole-genome duplication.</title>
        <authorList>
            <consortium name="DOE Joint Genome Institute"/>
            <person name="Corrochano L.M."/>
            <person name="Kuo A."/>
            <person name="Marcet-Houben M."/>
            <person name="Polaino S."/>
            <person name="Salamov A."/>
            <person name="Villalobos J.M."/>
            <person name="Alvarez M.I."/>
            <person name="Avalos J."/>
            <person name="Benito E.P."/>
            <person name="Benoit I."/>
            <person name="Burger G."/>
            <person name="Camino L.P."/>
            <person name="Canovas D."/>
            <person name="Cerda-Olmedo E."/>
            <person name="Cheng J.-F."/>
            <person name="Dominguez A."/>
            <person name="Elias M."/>
            <person name="Eslava A.P."/>
            <person name="Glaser F."/>
            <person name="Grimwood J."/>
            <person name="Gutierrez G."/>
            <person name="Heitman J."/>
            <person name="Henrissat B."/>
            <person name="Iturriaga E.A."/>
            <person name="Lang B.F."/>
            <person name="Lavin J.L."/>
            <person name="Lee S."/>
            <person name="Li W."/>
            <person name="Lindquist E."/>
            <person name="Lopez-Garcia S."/>
            <person name="Luque E.M."/>
            <person name="Marcos A.T."/>
            <person name="Martin J."/>
            <person name="Mccluskey K."/>
            <person name="Medina H.R."/>
            <person name="Miralles-Duran A."/>
            <person name="Miyazaki A."/>
            <person name="Munoz-Torres E."/>
            <person name="Oguiza J.A."/>
            <person name="Ohm R."/>
            <person name="Olmedo M."/>
            <person name="Orejas M."/>
            <person name="Ortiz-Castellanos L."/>
            <person name="Pisabarro A.G."/>
            <person name="Rodriguez-Romero J."/>
            <person name="Ruiz-Herrera J."/>
            <person name="Ruiz-Vazquez R."/>
            <person name="Sanz C."/>
            <person name="Schackwitz W."/>
            <person name="Schmutz J."/>
            <person name="Shahriari M."/>
            <person name="Shelest E."/>
            <person name="Silva-Franco F."/>
            <person name="Soanes D."/>
            <person name="Syed K."/>
            <person name="Tagua V.G."/>
            <person name="Talbot N.J."/>
            <person name="Thon M."/>
            <person name="De Vries R.P."/>
            <person name="Wiebenga A."/>
            <person name="Yadav J.S."/>
            <person name="Braun E.L."/>
            <person name="Baker S."/>
            <person name="Garre V."/>
            <person name="Horwitz B."/>
            <person name="Torres-Martinez S."/>
            <person name="Idnurm A."/>
            <person name="Herrera-Estrella A."/>
            <person name="Gabaldon T."/>
            <person name="Grigoriev I.V."/>
        </authorList>
    </citation>
    <scope>NUCLEOTIDE SEQUENCE [LARGE SCALE GENOMIC DNA]</scope>
    <source>
        <strain evidence="1 2">CBS 277.49</strain>
    </source>
</reference>
<evidence type="ECO:0000313" key="1">
    <source>
        <dbReference type="EMBL" id="OAD06619.1"/>
    </source>
</evidence>
<keyword evidence="2" id="KW-1185">Reference proteome</keyword>
<dbReference type="AlphaFoldDB" id="A0A162RJW2"/>
<organism evidence="1 2">
    <name type="scientific">Mucor lusitanicus CBS 277.49</name>
    <dbReference type="NCBI Taxonomy" id="747725"/>
    <lineage>
        <taxon>Eukaryota</taxon>
        <taxon>Fungi</taxon>
        <taxon>Fungi incertae sedis</taxon>
        <taxon>Mucoromycota</taxon>
        <taxon>Mucoromycotina</taxon>
        <taxon>Mucoromycetes</taxon>
        <taxon>Mucorales</taxon>
        <taxon>Mucorineae</taxon>
        <taxon>Mucoraceae</taxon>
        <taxon>Mucor</taxon>
    </lineage>
</organism>
<sequence>MDLSWCIICDRHCIDNNLYCSESCRFQDNTDHHQHTEINKPTHTTDLFKSTPSLVSPPASPVLAPFLYSFQPSYDRRRSTSAGTMMHATTTTSTHTNYQYYPYQFTPSSPSESSLFADDT</sequence>
<dbReference type="EMBL" id="AMYB01000002">
    <property type="protein sequence ID" value="OAD06619.1"/>
    <property type="molecule type" value="Genomic_DNA"/>
</dbReference>
<accession>A0A162RJW2</accession>
<dbReference type="InterPro" id="IPR024368">
    <property type="entry name" value="Ecl1/2/3"/>
</dbReference>
<proteinExistence type="predicted"/>